<feature type="binding site" evidence="14">
    <location>
        <position position="250"/>
    </location>
    <ligand>
        <name>Mg(2+)</name>
        <dbReference type="ChEBI" id="CHEBI:18420"/>
        <label>2</label>
    </ligand>
</feature>
<dbReference type="Pfam" id="PF01820">
    <property type="entry name" value="Dala_Dala_lig_N"/>
    <property type="match status" value="1"/>
</dbReference>
<proteinExistence type="inferred from homology"/>
<dbReference type="GO" id="GO:0005524">
    <property type="term" value="F:ATP binding"/>
    <property type="evidence" value="ECO:0007669"/>
    <property type="project" value="UniProtKB-UniRule"/>
</dbReference>
<comment type="similarity">
    <text evidence="3 13">Belongs to the D-alanine--D-alanine ligase family.</text>
</comment>
<dbReference type="InterPro" id="IPR013815">
    <property type="entry name" value="ATP_grasp_subdomain_1"/>
</dbReference>
<evidence type="ECO:0000256" key="15">
    <source>
        <dbReference type="PROSITE-ProRule" id="PRU00409"/>
    </source>
</evidence>
<evidence type="ECO:0000256" key="12">
    <source>
        <dbReference type="ARBA" id="ARBA00047614"/>
    </source>
</evidence>
<keyword evidence="14" id="KW-0479">Metal-binding</keyword>
<evidence type="ECO:0000256" key="4">
    <source>
        <dbReference type="ARBA" id="ARBA00012216"/>
    </source>
</evidence>
<dbReference type="PROSITE" id="PS50975">
    <property type="entry name" value="ATP_GRASP"/>
    <property type="match status" value="1"/>
</dbReference>
<keyword evidence="10 13" id="KW-0573">Peptidoglycan synthesis</keyword>
<evidence type="ECO:0000256" key="2">
    <source>
        <dbReference type="ARBA" id="ARBA00004496"/>
    </source>
</evidence>
<organism evidence="17">
    <name type="scientific">Singulisphaera sp. Ch08</name>
    <dbReference type="NCBI Taxonomy" id="3120278"/>
    <lineage>
        <taxon>Bacteria</taxon>
        <taxon>Pseudomonadati</taxon>
        <taxon>Planctomycetota</taxon>
        <taxon>Planctomycetia</taxon>
        <taxon>Isosphaerales</taxon>
        <taxon>Isosphaeraceae</taxon>
        <taxon>Singulisphaera</taxon>
    </lineage>
</organism>
<dbReference type="EMBL" id="CP155447">
    <property type="protein sequence ID" value="XBH02870.1"/>
    <property type="molecule type" value="Genomic_DNA"/>
</dbReference>
<dbReference type="PROSITE" id="PS51257">
    <property type="entry name" value="PROKAR_LIPOPROTEIN"/>
    <property type="match status" value="1"/>
</dbReference>
<dbReference type="InterPro" id="IPR011095">
    <property type="entry name" value="Dala_Dala_lig_C"/>
</dbReference>
<dbReference type="InterPro" id="IPR000291">
    <property type="entry name" value="D-Ala_lig_Van_CS"/>
</dbReference>
<evidence type="ECO:0000256" key="7">
    <source>
        <dbReference type="ARBA" id="ARBA00022741"/>
    </source>
</evidence>
<evidence type="ECO:0000256" key="13">
    <source>
        <dbReference type="HAMAP-Rule" id="MF_00047"/>
    </source>
</evidence>
<dbReference type="AlphaFoldDB" id="A0AAU7CCP9"/>
<dbReference type="SUPFAM" id="SSF56059">
    <property type="entry name" value="Glutathione synthetase ATP-binding domain-like"/>
    <property type="match status" value="1"/>
</dbReference>
<name>A0AAU7CCP9_9BACT</name>
<keyword evidence="11 13" id="KW-0961">Cell wall biogenesis/degradation</keyword>
<dbReference type="GO" id="GO:0005737">
    <property type="term" value="C:cytoplasm"/>
    <property type="evidence" value="ECO:0007669"/>
    <property type="project" value="UniProtKB-SubCell"/>
</dbReference>
<reference evidence="17" key="1">
    <citation type="submission" date="2024-05" db="EMBL/GenBank/DDBJ databases">
        <title>Planctomycetes of the genus Singulisphaera possess chitinolytic capabilities.</title>
        <authorList>
            <person name="Ivanova A."/>
        </authorList>
    </citation>
    <scope>NUCLEOTIDE SEQUENCE</scope>
    <source>
        <strain evidence="17">Ch08T</strain>
    </source>
</reference>
<dbReference type="EC" id="6.3.2.4" evidence="4 13"/>
<dbReference type="PROSITE" id="PS00844">
    <property type="entry name" value="DALA_DALA_LIGASE_2"/>
    <property type="match status" value="1"/>
</dbReference>
<dbReference type="InterPro" id="IPR011127">
    <property type="entry name" value="Dala_Dala_lig_N"/>
</dbReference>
<dbReference type="GO" id="GO:0046872">
    <property type="term" value="F:metal ion binding"/>
    <property type="evidence" value="ECO:0007669"/>
    <property type="project" value="UniProtKB-KW"/>
</dbReference>
<dbReference type="NCBIfam" id="NF002378">
    <property type="entry name" value="PRK01372.1"/>
    <property type="match status" value="1"/>
</dbReference>
<accession>A0AAU7CCP9</accession>
<feature type="binding site" evidence="14">
    <location>
        <position position="235"/>
    </location>
    <ligand>
        <name>Mg(2+)</name>
        <dbReference type="ChEBI" id="CHEBI:18420"/>
        <label>1</label>
    </ligand>
</feature>
<dbReference type="InterPro" id="IPR005905">
    <property type="entry name" value="D_ala_D_ala"/>
</dbReference>
<dbReference type="RefSeq" id="WP_406695611.1">
    <property type="nucleotide sequence ID" value="NZ_CP155447.1"/>
</dbReference>
<keyword evidence="5 13" id="KW-0963">Cytoplasm</keyword>
<dbReference type="InterPro" id="IPR016185">
    <property type="entry name" value="PreATP-grasp_dom_sf"/>
</dbReference>
<comment type="cofactor">
    <cofactor evidence="1">
        <name>Mn(2+)</name>
        <dbReference type="ChEBI" id="CHEBI:29035"/>
    </cofactor>
</comment>
<evidence type="ECO:0000256" key="9">
    <source>
        <dbReference type="ARBA" id="ARBA00022960"/>
    </source>
</evidence>
<dbReference type="GO" id="GO:0009252">
    <property type="term" value="P:peptidoglycan biosynthetic process"/>
    <property type="evidence" value="ECO:0007669"/>
    <property type="project" value="UniProtKB-UniRule"/>
</dbReference>
<dbReference type="Gene3D" id="3.40.50.20">
    <property type="match status" value="1"/>
</dbReference>
<evidence type="ECO:0000256" key="5">
    <source>
        <dbReference type="ARBA" id="ARBA00022490"/>
    </source>
</evidence>
<evidence type="ECO:0000259" key="16">
    <source>
        <dbReference type="PROSITE" id="PS50975"/>
    </source>
</evidence>
<dbReference type="PIRSF" id="PIRSF039102">
    <property type="entry name" value="Ddl/VanB"/>
    <property type="match status" value="1"/>
</dbReference>
<comment type="cofactor">
    <cofactor evidence="14">
        <name>Mg(2+)</name>
        <dbReference type="ChEBI" id="CHEBI:18420"/>
    </cofactor>
    <cofactor evidence="14">
        <name>Mn(2+)</name>
        <dbReference type="ChEBI" id="CHEBI:29035"/>
    </cofactor>
    <text evidence="14">Binds 2 magnesium or manganese ions per subunit.</text>
</comment>
<dbReference type="HAMAP" id="MF_00047">
    <property type="entry name" value="Dala_Dala_lig"/>
    <property type="match status" value="1"/>
</dbReference>
<dbReference type="Gene3D" id="3.30.470.20">
    <property type="entry name" value="ATP-grasp fold, B domain"/>
    <property type="match status" value="1"/>
</dbReference>
<dbReference type="GO" id="GO:0008716">
    <property type="term" value="F:D-alanine-D-alanine ligase activity"/>
    <property type="evidence" value="ECO:0007669"/>
    <property type="project" value="UniProtKB-UniRule"/>
</dbReference>
<sequence length="290" mass="31003">MEREVSLSGGTAVAAACRALGHDVTVADVSPDDLTALDIPTDVVFPVLHGKFGEDGVLQEILEARNWPYVGSGPAASRRAMDKVAAKIAWNLASLPTPPWVAFDAHPGTDLRLPFSPPAVVKPIYQGSSIGIVFADAPAILRDAVVEGVREWGAVLVEPQLAGRELTVGILGRDALPVIEVRTPRTFYDYEAKYRDGGTSYHFQSGLPNDETRCIQGLALAAFEVLGCRDMGRVDLIIDDQRGPQILEVNTIPGFTDHSLLPKAAAHAGLDLPALVASLLEMALSREARP</sequence>
<evidence type="ECO:0000313" key="17">
    <source>
        <dbReference type="EMBL" id="XBH02870.1"/>
    </source>
</evidence>
<keyword evidence="6 13" id="KW-0436">Ligase</keyword>
<evidence type="ECO:0000256" key="8">
    <source>
        <dbReference type="ARBA" id="ARBA00022840"/>
    </source>
</evidence>
<keyword evidence="14" id="KW-0464">Manganese</keyword>
<comment type="function">
    <text evidence="13">Cell wall formation.</text>
</comment>
<evidence type="ECO:0000256" key="6">
    <source>
        <dbReference type="ARBA" id="ARBA00022598"/>
    </source>
</evidence>
<dbReference type="Pfam" id="PF07478">
    <property type="entry name" value="Dala_Dala_lig_C"/>
    <property type="match status" value="1"/>
</dbReference>
<keyword evidence="7 15" id="KW-0547">Nucleotide-binding</keyword>
<feature type="binding site" evidence="14">
    <location>
        <position position="248"/>
    </location>
    <ligand>
        <name>Mg(2+)</name>
        <dbReference type="ChEBI" id="CHEBI:18420"/>
        <label>2</label>
    </ligand>
</feature>
<dbReference type="GO" id="GO:0008360">
    <property type="term" value="P:regulation of cell shape"/>
    <property type="evidence" value="ECO:0007669"/>
    <property type="project" value="UniProtKB-KW"/>
</dbReference>
<dbReference type="Gene3D" id="3.30.1490.20">
    <property type="entry name" value="ATP-grasp fold, A domain"/>
    <property type="match status" value="1"/>
</dbReference>
<evidence type="ECO:0000256" key="10">
    <source>
        <dbReference type="ARBA" id="ARBA00022984"/>
    </source>
</evidence>
<evidence type="ECO:0000256" key="11">
    <source>
        <dbReference type="ARBA" id="ARBA00023316"/>
    </source>
</evidence>
<dbReference type="InterPro" id="IPR011761">
    <property type="entry name" value="ATP-grasp"/>
</dbReference>
<feature type="domain" description="ATP-grasp" evidence="16">
    <location>
        <begin position="87"/>
        <end position="281"/>
    </location>
</feature>
<evidence type="ECO:0000256" key="3">
    <source>
        <dbReference type="ARBA" id="ARBA00010871"/>
    </source>
</evidence>
<evidence type="ECO:0000256" key="1">
    <source>
        <dbReference type="ARBA" id="ARBA00001936"/>
    </source>
</evidence>
<feature type="binding site" evidence="14">
    <location>
        <position position="248"/>
    </location>
    <ligand>
        <name>Mg(2+)</name>
        <dbReference type="ChEBI" id="CHEBI:18420"/>
        <label>1</label>
    </ligand>
</feature>
<keyword evidence="8 15" id="KW-0067">ATP-binding</keyword>
<dbReference type="GO" id="GO:0071555">
    <property type="term" value="P:cell wall organization"/>
    <property type="evidence" value="ECO:0007669"/>
    <property type="project" value="UniProtKB-KW"/>
</dbReference>
<dbReference type="SUPFAM" id="SSF52440">
    <property type="entry name" value="PreATP-grasp domain"/>
    <property type="match status" value="1"/>
</dbReference>
<evidence type="ECO:0000256" key="14">
    <source>
        <dbReference type="PIRSR" id="PIRSR039102-3"/>
    </source>
</evidence>
<keyword evidence="9 13" id="KW-0133">Cell shape</keyword>
<comment type="subcellular location">
    <subcellularLocation>
        <location evidence="2 13">Cytoplasm</location>
    </subcellularLocation>
</comment>
<keyword evidence="14" id="KW-0460">Magnesium</keyword>
<dbReference type="PANTHER" id="PTHR23132:SF23">
    <property type="entry name" value="D-ALANINE--D-ALANINE LIGASE B"/>
    <property type="match status" value="1"/>
</dbReference>
<protein>
    <recommendedName>
        <fullName evidence="4 13">D-alanine--D-alanine ligase</fullName>
        <ecNumber evidence="4 13">6.3.2.4</ecNumber>
    </recommendedName>
    <alternativeName>
        <fullName evidence="13">D-Ala-D-Ala ligase</fullName>
    </alternativeName>
    <alternativeName>
        <fullName evidence="13">D-alanylalanine synthetase</fullName>
    </alternativeName>
</protein>
<dbReference type="PANTHER" id="PTHR23132">
    <property type="entry name" value="D-ALANINE--D-ALANINE LIGASE"/>
    <property type="match status" value="1"/>
</dbReference>
<comment type="catalytic activity">
    <reaction evidence="12 13">
        <text>2 D-alanine + ATP = D-alanyl-D-alanine + ADP + phosphate + H(+)</text>
        <dbReference type="Rhea" id="RHEA:11224"/>
        <dbReference type="ChEBI" id="CHEBI:15378"/>
        <dbReference type="ChEBI" id="CHEBI:30616"/>
        <dbReference type="ChEBI" id="CHEBI:43474"/>
        <dbReference type="ChEBI" id="CHEBI:57416"/>
        <dbReference type="ChEBI" id="CHEBI:57822"/>
        <dbReference type="ChEBI" id="CHEBI:456216"/>
        <dbReference type="EC" id="6.3.2.4"/>
    </reaction>
</comment>
<comment type="pathway">
    <text evidence="13">Cell wall biogenesis; peptidoglycan biosynthesis.</text>
</comment>
<gene>
    <name evidence="13" type="primary">ddl</name>
    <name evidence="17" type="ORF">V5E97_31840</name>
</gene>